<organism evidence="2 3">
    <name type="scientific">Stachybotrys elegans</name>
    <dbReference type="NCBI Taxonomy" id="80388"/>
    <lineage>
        <taxon>Eukaryota</taxon>
        <taxon>Fungi</taxon>
        <taxon>Dikarya</taxon>
        <taxon>Ascomycota</taxon>
        <taxon>Pezizomycotina</taxon>
        <taxon>Sordariomycetes</taxon>
        <taxon>Hypocreomycetidae</taxon>
        <taxon>Hypocreales</taxon>
        <taxon>Stachybotryaceae</taxon>
        <taxon>Stachybotrys</taxon>
    </lineage>
</organism>
<gene>
    <name evidence="2" type="ORF">B0I35DRAFT_431062</name>
</gene>
<dbReference type="Proteomes" id="UP000813444">
    <property type="component" value="Unassembled WGS sequence"/>
</dbReference>
<protein>
    <submittedName>
        <fullName evidence="2">Uncharacterized protein</fullName>
    </submittedName>
</protein>
<comment type="caution">
    <text evidence="2">The sequence shown here is derived from an EMBL/GenBank/DDBJ whole genome shotgun (WGS) entry which is preliminary data.</text>
</comment>
<evidence type="ECO:0000313" key="2">
    <source>
        <dbReference type="EMBL" id="KAH7320272.1"/>
    </source>
</evidence>
<accession>A0A8K0WTF4</accession>
<dbReference type="AlphaFoldDB" id="A0A8K0WTF4"/>
<dbReference type="EMBL" id="JAGPNK010000006">
    <property type="protein sequence ID" value="KAH7320272.1"/>
    <property type="molecule type" value="Genomic_DNA"/>
</dbReference>
<keyword evidence="3" id="KW-1185">Reference proteome</keyword>
<evidence type="ECO:0000256" key="1">
    <source>
        <dbReference type="SAM" id="MobiDB-lite"/>
    </source>
</evidence>
<feature type="region of interest" description="Disordered" evidence="1">
    <location>
        <begin position="1"/>
        <end position="32"/>
    </location>
</feature>
<name>A0A8K0WTF4_9HYPO</name>
<reference evidence="2" key="1">
    <citation type="journal article" date="2021" name="Nat. Commun.">
        <title>Genetic determinants of endophytism in the Arabidopsis root mycobiome.</title>
        <authorList>
            <person name="Mesny F."/>
            <person name="Miyauchi S."/>
            <person name="Thiergart T."/>
            <person name="Pickel B."/>
            <person name="Atanasova L."/>
            <person name="Karlsson M."/>
            <person name="Huettel B."/>
            <person name="Barry K.W."/>
            <person name="Haridas S."/>
            <person name="Chen C."/>
            <person name="Bauer D."/>
            <person name="Andreopoulos W."/>
            <person name="Pangilinan J."/>
            <person name="LaButti K."/>
            <person name="Riley R."/>
            <person name="Lipzen A."/>
            <person name="Clum A."/>
            <person name="Drula E."/>
            <person name="Henrissat B."/>
            <person name="Kohler A."/>
            <person name="Grigoriev I.V."/>
            <person name="Martin F.M."/>
            <person name="Hacquard S."/>
        </authorList>
    </citation>
    <scope>NUCLEOTIDE SEQUENCE</scope>
    <source>
        <strain evidence="2">MPI-CAGE-CH-0235</strain>
    </source>
</reference>
<proteinExistence type="predicted"/>
<evidence type="ECO:0000313" key="3">
    <source>
        <dbReference type="Proteomes" id="UP000813444"/>
    </source>
</evidence>
<sequence length="67" mass="7268">MASCSRSRAVIGRWRRRAPGPSRQSGHLGTRGHPGHIISLACHEGGIELSQISQLIDGNTVYCYVPL</sequence>